<proteinExistence type="predicted"/>
<dbReference type="AlphaFoldDB" id="A0A8H6X9U1"/>
<keyword evidence="1" id="KW-0175">Coiled coil</keyword>
<feature type="coiled-coil region" evidence="1">
    <location>
        <begin position="9"/>
        <end position="67"/>
    </location>
</feature>
<evidence type="ECO:0000256" key="2">
    <source>
        <dbReference type="SAM" id="MobiDB-lite"/>
    </source>
</evidence>
<name>A0A8H6X9U1_9AGAR</name>
<organism evidence="3 4">
    <name type="scientific">Mycena sanguinolenta</name>
    <dbReference type="NCBI Taxonomy" id="230812"/>
    <lineage>
        <taxon>Eukaryota</taxon>
        <taxon>Fungi</taxon>
        <taxon>Dikarya</taxon>
        <taxon>Basidiomycota</taxon>
        <taxon>Agaricomycotina</taxon>
        <taxon>Agaricomycetes</taxon>
        <taxon>Agaricomycetidae</taxon>
        <taxon>Agaricales</taxon>
        <taxon>Marasmiineae</taxon>
        <taxon>Mycenaceae</taxon>
        <taxon>Mycena</taxon>
    </lineage>
</organism>
<comment type="caution">
    <text evidence="3">The sequence shown here is derived from an EMBL/GenBank/DDBJ whole genome shotgun (WGS) entry which is preliminary data.</text>
</comment>
<evidence type="ECO:0000313" key="4">
    <source>
        <dbReference type="Proteomes" id="UP000623467"/>
    </source>
</evidence>
<dbReference type="EMBL" id="JACAZH010000034">
    <property type="protein sequence ID" value="KAF7337320.1"/>
    <property type="molecule type" value="Genomic_DNA"/>
</dbReference>
<reference evidence="3" key="1">
    <citation type="submission" date="2020-05" db="EMBL/GenBank/DDBJ databases">
        <title>Mycena genomes resolve the evolution of fungal bioluminescence.</title>
        <authorList>
            <person name="Tsai I.J."/>
        </authorList>
    </citation>
    <scope>NUCLEOTIDE SEQUENCE</scope>
    <source>
        <strain evidence="3">160909Yilan</strain>
    </source>
</reference>
<protein>
    <submittedName>
        <fullName evidence="3">Uncharacterized protein</fullName>
    </submittedName>
</protein>
<keyword evidence="4" id="KW-1185">Reference proteome</keyword>
<gene>
    <name evidence="3" type="ORF">MSAN_02257300</name>
</gene>
<feature type="region of interest" description="Disordered" evidence="2">
    <location>
        <begin position="252"/>
        <end position="273"/>
    </location>
</feature>
<sequence length="273" mass="30542">MESSVLDNLTYLSKHLDETTARVRELEDELANTRNTASANNEIHSRILQLESENTNLRGQVSSLNDKLKVKHEKLDTMSTVKQEDDEIREAKYTELQAQLKDTAELAAKALRERLEAAKALDEARKQCADLQVANNALVLEGNASGERHAATCARLNSKIDKLKGKRTSLREACSEQDAQVQSMNNKLSRVRDKYEAVKIEQDQLKQASVCSLSLGLKLSSIFSQTMSEMIELVEKLQEDCKAKEDLATTFSSQYDETEEARSELEEASGTSL</sequence>
<accession>A0A8H6X9U1</accession>
<dbReference type="OrthoDB" id="3064571at2759"/>
<dbReference type="Proteomes" id="UP000623467">
    <property type="component" value="Unassembled WGS sequence"/>
</dbReference>
<evidence type="ECO:0000256" key="1">
    <source>
        <dbReference type="SAM" id="Coils"/>
    </source>
</evidence>
<evidence type="ECO:0000313" key="3">
    <source>
        <dbReference type="EMBL" id="KAF7337320.1"/>
    </source>
</evidence>